<dbReference type="RefSeq" id="XP_018152216.1">
    <property type="nucleotide sequence ID" value="XM_018307799.1"/>
</dbReference>
<dbReference type="EMBL" id="LTAN01000009">
    <property type="protein sequence ID" value="OBR03698.1"/>
    <property type="molecule type" value="Genomic_DNA"/>
</dbReference>
<comment type="caution">
    <text evidence="1">The sequence shown here is derived from an EMBL/GenBank/DDBJ whole genome shotgun (WGS) entry which is preliminary data.</text>
</comment>
<organism evidence="1 2">
    <name type="scientific">Colletotrichum higginsianum (strain IMI 349063)</name>
    <name type="common">Crucifer anthracnose fungus</name>
    <dbReference type="NCBI Taxonomy" id="759273"/>
    <lineage>
        <taxon>Eukaryota</taxon>
        <taxon>Fungi</taxon>
        <taxon>Dikarya</taxon>
        <taxon>Ascomycota</taxon>
        <taxon>Pezizomycotina</taxon>
        <taxon>Sordariomycetes</taxon>
        <taxon>Hypocreomycetidae</taxon>
        <taxon>Glomerellales</taxon>
        <taxon>Glomerellaceae</taxon>
        <taxon>Colletotrichum</taxon>
        <taxon>Colletotrichum destructivum species complex</taxon>
    </lineage>
</organism>
<reference evidence="2" key="1">
    <citation type="journal article" date="2017" name="BMC Genomics">
        <title>Gapless genome assembly of Colletotrichum higginsianum reveals chromosome structure and association of transposable elements with secondary metabolite gene clusters.</title>
        <authorList>
            <person name="Dallery J.-F."/>
            <person name="Lapalu N."/>
            <person name="Zampounis A."/>
            <person name="Pigne S."/>
            <person name="Luyten I."/>
            <person name="Amselem J."/>
            <person name="Wittenberg A.H.J."/>
            <person name="Zhou S."/>
            <person name="de Queiroz M.V."/>
            <person name="Robin G.P."/>
            <person name="Auger A."/>
            <person name="Hainaut M."/>
            <person name="Henrissat B."/>
            <person name="Kim K.-T."/>
            <person name="Lee Y.-H."/>
            <person name="Lespinet O."/>
            <person name="Schwartz D.C."/>
            <person name="Thon M.R."/>
            <person name="O'Connell R.J."/>
        </authorList>
    </citation>
    <scope>NUCLEOTIDE SEQUENCE [LARGE SCALE GENOMIC DNA]</scope>
    <source>
        <strain evidence="2">IMI 349063</strain>
    </source>
</reference>
<protein>
    <submittedName>
        <fullName evidence="1">Uncharacterized protein</fullName>
    </submittedName>
</protein>
<accession>A0A1B7XVC8</accession>
<name>A0A1B7XVC8_COLHI</name>
<dbReference type="AlphaFoldDB" id="A0A1B7XVC8"/>
<evidence type="ECO:0000313" key="2">
    <source>
        <dbReference type="Proteomes" id="UP000092177"/>
    </source>
</evidence>
<evidence type="ECO:0000313" key="1">
    <source>
        <dbReference type="EMBL" id="OBR03698.1"/>
    </source>
</evidence>
<proteinExistence type="predicted"/>
<keyword evidence="2" id="KW-1185">Reference proteome</keyword>
<gene>
    <name evidence="1" type="ORF">CH63R_12825</name>
</gene>
<sequence>MYKNYMDPNLITPLLDATGEELLLVIDSCPSEIQTLLMSSRTWGSDTIGSPFWILTGASLNSHDPEAGGSEA</sequence>
<dbReference type="VEuPathDB" id="FungiDB:CH63R_12825"/>
<dbReference type="Proteomes" id="UP000092177">
    <property type="component" value="Chromosome 9"/>
</dbReference>
<dbReference type="GeneID" id="28871906"/>
<dbReference type="KEGG" id="chig:CH63R_12825"/>